<dbReference type="STRING" id="409849.ENSPMGP00000024636"/>
<dbReference type="Proteomes" id="UP000261520">
    <property type="component" value="Unplaced"/>
</dbReference>
<dbReference type="AlphaFoldDB" id="A0A3B4B7W6"/>
<keyword evidence="2" id="KW-1185">Reference proteome</keyword>
<name>A0A3B4B7W6_9GOBI</name>
<dbReference type="PANTHER" id="PTHR21301:SF12">
    <property type="match status" value="1"/>
</dbReference>
<sequence>CGSDLLVERDAMDLCKNKYNYTDNLTKEEKKALHELMNDKDIIIKPADKGGAIVIQDTDKYEAEIHSQLSDVTYYKRLPADPTLAFQSEIFQYLETALSREWVTTSEFQLLCCSNPIIPVFYTLPKIHKNIDNPPGRPIYIPILKTTTFLKISANLLVLSANTFMSTNINF</sequence>
<protein>
    <submittedName>
        <fullName evidence="1">Uncharacterized protein</fullName>
    </submittedName>
</protein>
<dbReference type="PANTHER" id="PTHR21301">
    <property type="entry name" value="REVERSE TRANSCRIPTASE"/>
    <property type="match status" value="1"/>
</dbReference>
<reference evidence="1" key="2">
    <citation type="submission" date="2025-09" db="UniProtKB">
        <authorList>
            <consortium name="Ensembl"/>
        </authorList>
    </citation>
    <scope>IDENTIFICATION</scope>
</reference>
<organism evidence="1 2">
    <name type="scientific">Periophthalmus magnuspinnatus</name>
    <dbReference type="NCBI Taxonomy" id="409849"/>
    <lineage>
        <taxon>Eukaryota</taxon>
        <taxon>Metazoa</taxon>
        <taxon>Chordata</taxon>
        <taxon>Craniata</taxon>
        <taxon>Vertebrata</taxon>
        <taxon>Euteleostomi</taxon>
        <taxon>Actinopterygii</taxon>
        <taxon>Neopterygii</taxon>
        <taxon>Teleostei</taxon>
        <taxon>Neoteleostei</taxon>
        <taxon>Acanthomorphata</taxon>
        <taxon>Gobiaria</taxon>
        <taxon>Gobiiformes</taxon>
        <taxon>Gobioidei</taxon>
        <taxon>Gobiidae</taxon>
        <taxon>Oxudercinae</taxon>
        <taxon>Periophthalmus</taxon>
    </lineage>
</organism>
<proteinExistence type="predicted"/>
<evidence type="ECO:0000313" key="2">
    <source>
        <dbReference type="Proteomes" id="UP000261520"/>
    </source>
</evidence>
<evidence type="ECO:0000313" key="1">
    <source>
        <dbReference type="Ensembl" id="ENSPMGP00000024636.1"/>
    </source>
</evidence>
<reference evidence="1" key="1">
    <citation type="submission" date="2025-08" db="UniProtKB">
        <authorList>
            <consortium name="Ensembl"/>
        </authorList>
    </citation>
    <scope>IDENTIFICATION</scope>
</reference>
<accession>A0A3B4B7W6</accession>
<dbReference type="Ensembl" id="ENSPMGT00000026251.1">
    <property type="protein sequence ID" value="ENSPMGP00000024636.1"/>
    <property type="gene ID" value="ENSPMGG00000019940.1"/>
</dbReference>